<dbReference type="Proteomes" id="UP000007305">
    <property type="component" value="Chromosome 6"/>
</dbReference>
<accession>A0A804PX66</accession>
<reference evidence="2" key="3">
    <citation type="submission" date="2021-05" db="UniProtKB">
        <authorList>
            <consortium name="EnsemblPlants"/>
        </authorList>
    </citation>
    <scope>IDENTIFICATION</scope>
    <source>
        <strain evidence="2">cv. B73</strain>
    </source>
</reference>
<feature type="region of interest" description="Disordered" evidence="1">
    <location>
        <begin position="34"/>
        <end position="81"/>
    </location>
</feature>
<name>A0A804PX66_MAIZE</name>
<feature type="compositionally biased region" description="Basic residues" evidence="1">
    <location>
        <begin position="52"/>
        <end position="61"/>
    </location>
</feature>
<dbReference type="Gramene" id="Zm00001eb277270_T001">
    <property type="protein sequence ID" value="Zm00001eb277270_P001"/>
    <property type="gene ID" value="Zm00001eb277270"/>
</dbReference>
<dbReference type="FunCoup" id="A0A804PX66">
    <property type="interactions" value="473"/>
</dbReference>
<reference evidence="2" key="2">
    <citation type="submission" date="2019-07" db="EMBL/GenBank/DDBJ databases">
        <authorList>
            <person name="Seetharam A."/>
            <person name="Woodhouse M."/>
            <person name="Cannon E."/>
        </authorList>
    </citation>
    <scope>NUCLEOTIDE SEQUENCE [LARGE SCALE GENOMIC DNA]</scope>
    <source>
        <strain evidence="2">cv. B73</strain>
    </source>
</reference>
<evidence type="ECO:0000256" key="1">
    <source>
        <dbReference type="SAM" id="MobiDB-lite"/>
    </source>
</evidence>
<sequence length="81" mass="8683">MVANAIAHTTSASSGGMMAATFCENMTVSSVVSPQTQALIHPRRGESGGVRSNRRRQRKSSSRSTYEPDTNAIDPGSRSER</sequence>
<dbReference type="AlphaFoldDB" id="A0A804PX66"/>
<evidence type="ECO:0000313" key="3">
    <source>
        <dbReference type="Proteomes" id="UP000007305"/>
    </source>
</evidence>
<protein>
    <submittedName>
        <fullName evidence="2">Uncharacterized protein</fullName>
    </submittedName>
</protein>
<dbReference type="InParanoid" id="A0A804PX66"/>
<keyword evidence="3" id="KW-1185">Reference proteome</keyword>
<organism evidence="2 3">
    <name type="scientific">Zea mays</name>
    <name type="common">Maize</name>
    <dbReference type="NCBI Taxonomy" id="4577"/>
    <lineage>
        <taxon>Eukaryota</taxon>
        <taxon>Viridiplantae</taxon>
        <taxon>Streptophyta</taxon>
        <taxon>Embryophyta</taxon>
        <taxon>Tracheophyta</taxon>
        <taxon>Spermatophyta</taxon>
        <taxon>Magnoliopsida</taxon>
        <taxon>Liliopsida</taxon>
        <taxon>Poales</taxon>
        <taxon>Poaceae</taxon>
        <taxon>PACMAD clade</taxon>
        <taxon>Panicoideae</taxon>
        <taxon>Andropogonodae</taxon>
        <taxon>Andropogoneae</taxon>
        <taxon>Tripsacinae</taxon>
        <taxon>Zea</taxon>
    </lineage>
</organism>
<proteinExistence type="predicted"/>
<evidence type="ECO:0000313" key="2">
    <source>
        <dbReference type="EnsemblPlants" id="Zm00001eb277270_P001"/>
    </source>
</evidence>
<reference evidence="3" key="1">
    <citation type="journal article" date="2009" name="Science">
        <title>The B73 maize genome: complexity, diversity, and dynamics.</title>
        <authorList>
            <person name="Schnable P.S."/>
            <person name="Ware D."/>
            <person name="Fulton R.S."/>
            <person name="Stein J.C."/>
            <person name="Wei F."/>
            <person name="Pasternak S."/>
            <person name="Liang C."/>
            <person name="Zhang J."/>
            <person name="Fulton L."/>
            <person name="Graves T.A."/>
            <person name="Minx P."/>
            <person name="Reily A.D."/>
            <person name="Courtney L."/>
            <person name="Kruchowski S.S."/>
            <person name="Tomlinson C."/>
            <person name="Strong C."/>
            <person name="Delehaunty K."/>
            <person name="Fronick C."/>
            <person name="Courtney B."/>
            <person name="Rock S.M."/>
            <person name="Belter E."/>
            <person name="Du F."/>
            <person name="Kim K."/>
            <person name="Abbott R.M."/>
            <person name="Cotton M."/>
            <person name="Levy A."/>
            <person name="Marchetto P."/>
            <person name="Ochoa K."/>
            <person name="Jackson S.M."/>
            <person name="Gillam B."/>
            <person name="Chen W."/>
            <person name="Yan L."/>
            <person name="Higginbotham J."/>
            <person name="Cardenas M."/>
            <person name="Waligorski J."/>
            <person name="Applebaum E."/>
            <person name="Phelps L."/>
            <person name="Falcone J."/>
            <person name="Kanchi K."/>
            <person name="Thane T."/>
            <person name="Scimone A."/>
            <person name="Thane N."/>
            <person name="Henke J."/>
            <person name="Wang T."/>
            <person name="Ruppert J."/>
            <person name="Shah N."/>
            <person name="Rotter K."/>
            <person name="Hodges J."/>
            <person name="Ingenthron E."/>
            <person name="Cordes M."/>
            <person name="Kohlberg S."/>
            <person name="Sgro J."/>
            <person name="Delgado B."/>
            <person name="Mead K."/>
            <person name="Chinwalla A."/>
            <person name="Leonard S."/>
            <person name="Crouse K."/>
            <person name="Collura K."/>
            <person name="Kudrna D."/>
            <person name="Currie J."/>
            <person name="He R."/>
            <person name="Angelova A."/>
            <person name="Rajasekar S."/>
            <person name="Mueller T."/>
            <person name="Lomeli R."/>
            <person name="Scara G."/>
            <person name="Ko A."/>
            <person name="Delaney K."/>
            <person name="Wissotski M."/>
            <person name="Lopez G."/>
            <person name="Campos D."/>
            <person name="Braidotti M."/>
            <person name="Ashley E."/>
            <person name="Golser W."/>
            <person name="Kim H."/>
            <person name="Lee S."/>
            <person name="Lin J."/>
            <person name="Dujmic Z."/>
            <person name="Kim W."/>
            <person name="Talag J."/>
            <person name="Zuccolo A."/>
            <person name="Fan C."/>
            <person name="Sebastian A."/>
            <person name="Kramer M."/>
            <person name="Spiegel L."/>
            <person name="Nascimento L."/>
            <person name="Zutavern T."/>
            <person name="Miller B."/>
            <person name="Ambroise C."/>
            <person name="Muller S."/>
            <person name="Spooner W."/>
            <person name="Narechania A."/>
            <person name="Ren L."/>
            <person name="Wei S."/>
            <person name="Kumari S."/>
            <person name="Faga B."/>
            <person name="Levy M.J."/>
            <person name="McMahan L."/>
            <person name="Van Buren P."/>
            <person name="Vaughn M.W."/>
            <person name="Ying K."/>
            <person name="Yeh C.-T."/>
            <person name="Emrich S.J."/>
            <person name="Jia Y."/>
            <person name="Kalyanaraman A."/>
            <person name="Hsia A.-P."/>
            <person name="Barbazuk W.B."/>
            <person name="Baucom R.S."/>
            <person name="Brutnell T.P."/>
            <person name="Carpita N.C."/>
            <person name="Chaparro C."/>
            <person name="Chia J.-M."/>
            <person name="Deragon J.-M."/>
            <person name="Estill J.C."/>
            <person name="Fu Y."/>
            <person name="Jeddeloh J.A."/>
            <person name="Han Y."/>
            <person name="Lee H."/>
            <person name="Li P."/>
            <person name="Lisch D.R."/>
            <person name="Liu S."/>
            <person name="Liu Z."/>
            <person name="Nagel D.H."/>
            <person name="McCann M.C."/>
            <person name="SanMiguel P."/>
            <person name="Myers A.M."/>
            <person name="Nettleton D."/>
            <person name="Nguyen J."/>
            <person name="Penning B.W."/>
            <person name="Ponnala L."/>
            <person name="Schneider K.L."/>
            <person name="Schwartz D.C."/>
            <person name="Sharma A."/>
            <person name="Soderlund C."/>
            <person name="Springer N.M."/>
            <person name="Sun Q."/>
            <person name="Wang H."/>
            <person name="Waterman M."/>
            <person name="Westerman R."/>
            <person name="Wolfgruber T.K."/>
            <person name="Yang L."/>
            <person name="Yu Y."/>
            <person name="Zhang L."/>
            <person name="Zhou S."/>
            <person name="Zhu Q."/>
            <person name="Bennetzen J.L."/>
            <person name="Dawe R.K."/>
            <person name="Jiang J."/>
            <person name="Jiang N."/>
            <person name="Presting G.G."/>
            <person name="Wessler S.R."/>
            <person name="Aluru S."/>
            <person name="Martienssen R.A."/>
            <person name="Clifton S.W."/>
            <person name="McCombie W.R."/>
            <person name="Wing R.A."/>
            <person name="Wilson R.K."/>
        </authorList>
    </citation>
    <scope>NUCLEOTIDE SEQUENCE [LARGE SCALE GENOMIC DNA]</scope>
    <source>
        <strain evidence="3">cv. B73</strain>
    </source>
</reference>
<dbReference type="EnsemblPlants" id="Zm00001eb277270_T001">
    <property type="protein sequence ID" value="Zm00001eb277270_P001"/>
    <property type="gene ID" value="Zm00001eb277270"/>
</dbReference>